<sequence length="502" mass="54667">MKNFKNYLACLSMFALIFTSCSKDESGVDPTTEKATLSFGAIVADLANNSNKQSDVGDLPACSEAAPSYVEIVLMQGDEYVVGEVEPYRVDLVAGQVFTEEDAALELEPGQYTLEHFAVYDAAGNLTWIAPKGGVLAEFVDSPLPLTIDLGAGVKKYVDVSVLCYDDRDVNQYGYLFFEFDTTRAFEFCFFANYCPPSGRHFPARFSVEFSIDGTVIYEAEENINNVGVNNFGDNFADPICFALPDLAQYGDDEEYLDYTITLLDWEGVYDGPGTVITGSLSRNEVEANFDGPNNVNYEHIRFGCTTTPPPSGDCPAGQDPDGDGICNPNDDCPTVHTDDDDDGDCIPNNDDPCPYDPANECDDNGVGEGCETAYMFGDVELNSLDYPGNNWGWGLVIDADDIAADEDGVWRIPFYAGAGKNDISKGWEAGHVIITLDGNSLDVDFDLNDGVTMNDTHIWVGSDWPESRAPGQFDLGEDSFTVGSAPHYIIVHAEVCGDEED</sequence>
<comment type="caution">
    <text evidence="2">The sequence shown here is derived from an EMBL/GenBank/DDBJ whole genome shotgun (WGS) entry which is preliminary data.</text>
</comment>
<dbReference type="RefSeq" id="WP_168138578.1">
    <property type="nucleotide sequence ID" value="NZ_JAAVJR010000005.1"/>
</dbReference>
<dbReference type="EMBL" id="JAAVJR010000005">
    <property type="protein sequence ID" value="NJW53485.1"/>
    <property type="molecule type" value="Genomic_DNA"/>
</dbReference>
<gene>
    <name evidence="2" type="ORF">HC175_11195</name>
</gene>
<evidence type="ECO:0000256" key="1">
    <source>
        <dbReference type="SAM" id="SignalP"/>
    </source>
</evidence>
<accession>A0ABX1CYY2</accession>
<feature type="signal peptide" evidence="1">
    <location>
        <begin position="1"/>
        <end position="23"/>
    </location>
</feature>
<dbReference type="PROSITE" id="PS51257">
    <property type="entry name" value="PROKAR_LIPOPROTEIN"/>
    <property type="match status" value="1"/>
</dbReference>
<organism evidence="2 3">
    <name type="scientific">Salinimicrobium oceani</name>
    <dbReference type="NCBI Taxonomy" id="2722702"/>
    <lineage>
        <taxon>Bacteria</taxon>
        <taxon>Pseudomonadati</taxon>
        <taxon>Bacteroidota</taxon>
        <taxon>Flavobacteriia</taxon>
        <taxon>Flavobacteriales</taxon>
        <taxon>Flavobacteriaceae</taxon>
        <taxon>Salinimicrobium</taxon>
    </lineage>
</organism>
<reference evidence="2 3" key="1">
    <citation type="submission" date="2020-03" db="EMBL/GenBank/DDBJ databases">
        <title>Salinimicrobium sp. nov, isolated from SCS.</title>
        <authorList>
            <person name="Cao W.R."/>
        </authorList>
    </citation>
    <scope>NUCLEOTIDE SEQUENCE [LARGE SCALE GENOMIC DNA]</scope>
    <source>
        <strain evidence="3">J15B91</strain>
    </source>
</reference>
<proteinExistence type="predicted"/>
<keyword evidence="1" id="KW-0732">Signal</keyword>
<dbReference type="Proteomes" id="UP000703674">
    <property type="component" value="Unassembled WGS sequence"/>
</dbReference>
<name>A0ABX1CYY2_9FLAO</name>
<evidence type="ECO:0008006" key="4">
    <source>
        <dbReference type="Google" id="ProtNLM"/>
    </source>
</evidence>
<feature type="chain" id="PRO_5045264064" description="Thrombospondin type 3 repeat-containing protein" evidence="1">
    <location>
        <begin position="24"/>
        <end position="502"/>
    </location>
</feature>
<evidence type="ECO:0000313" key="2">
    <source>
        <dbReference type="EMBL" id="NJW53485.1"/>
    </source>
</evidence>
<protein>
    <recommendedName>
        <fullName evidence="4">Thrombospondin type 3 repeat-containing protein</fullName>
    </recommendedName>
</protein>
<evidence type="ECO:0000313" key="3">
    <source>
        <dbReference type="Proteomes" id="UP000703674"/>
    </source>
</evidence>
<keyword evidence="3" id="KW-1185">Reference proteome</keyword>